<reference evidence="1 2" key="1">
    <citation type="submission" date="2016-10" db="EMBL/GenBank/DDBJ databases">
        <title>Genome sequence of the basidiomycete white-rot fungus Trametes pubescens.</title>
        <authorList>
            <person name="Makela M.R."/>
            <person name="Granchi Z."/>
            <person name="Peng M."/>
            <person name="De Vries R.P."/>
            <person name="Grigoriev I."/>
            <person name="Riley R."/>
            <person name="Hilden K."/>
        </authorList>
    </citation>
    <scope>NUCLEOTIDE SEQUENCE [LARGE SCALE GENOMIC DNA]</scope>
    <source>
        <strain evidence="1 2">FBCC735</strain>
    </source>
</reference>
<gene>
    <name evidence="1" type="ORF">TRAPUB_12506</name>
</gene>
<proteinExistence type="predicted"/>
<comment type="caution">
    <text evidence="1">The sequence shown here is derived from an EMBL/GenBank/DDBJ whole genome shotgun (WGS) entry which is preliminary data.</text>
</comment>
<evidence type="ECO:0000313" key="1">
    <source>
        <dbReference type="EMBL" id="OJT10999.1"/>
    </source>
</evidence>
<keyword evidence="2" id="KW-1185">Reference proteome</keyword>
<name>A0A1M2VTR2_TRAPU</name>
<organism evidence="1 2">
    <name type="scientific">Trametes pubescens</name>
    <name type="common">White-rot fungus</name>
    <dbReference type="NCBI Taxonomy" id="154538"/>
    <lineage>
        <taxon>Eukaryota</taxon>
        <taxon>Fungi</taxon>
        <taxon>Dikarya</taxon>
        <taxon>Basidiomycota</taxon>
        <taxon>Agaricomycotina</taxon>
        <taxon>Agaricomycetes</taxon>
        <taxon>Polyporales</taxon>
        <taxon>Polyporaceae</taxon>
        <taxon>Trametes</taxon>
    </lineage>
</organism>
<accession>A0A1M2VTR2</accession>
<dbReference type="OMA" id="IACTMAD"/>
<dbReference type="AlphaFoldDB" id="A0A1M2VTR2"/>
<evidence type="ECO:0000313" key="2">
    <source>
        <dbReference type="Proteomes" id="UP000184267"/>
    </source>
</evidence>
<protein>
    <submittedName>
        <fullName evidence="1">Uncharacterized protein</fullName>
    </submittedName>
</protein>
<dbReference type="EMBL" id="MNAD01000701">
    <property type="protein sequence ID" value="OJT10999.1"/>
    <property type="molecule type" value="Genomic_DNA"/>
</dbReference>
<dbReference type="Proteomes" id="UP000184267">
    <property type="component" value="Unassembled WGS sequence"/>
</dbReference>
<sequence>MEGALTSATASTELKDLAAILWASNEKGAIRLHPADAAALARYLGPERIRQEISQDAELAADIQMKGFAAAALMLVAESELVDTGSDAKRRVTESLSTDIPTIKALYQITLDSIALNMTNAPLDPAEELPDLTDPEVAKRYAISSSALILGQAGQQQPPVWNAVQSSASGHAGVLGEMSNLHHPRRAASEYK</sequence>
<dbReference type="OrthoDB" id="10483804at2759"/>